<dbReference type="InterPro" id="IPR053850">
    <property type="entry name" value="Glyco_hydro_123_N_2"/>
</dbReference>
<evidence type="ECO:0000259" key="1">
    <source>
        <dbReference type="Pfam" id="PF13320"/>
    </source>
</evidence>
<comment type="caution">
    <text evidence="3">The sequence shown here is derived from an EMBL/GenBank/DDBJ whole genome shotgun (WGS) entry which is preliminary data.</text>
</comment>
<accession>A0A9Q4MRA9</accession>
<name>A0A9Q4MRA9_PARDI</name>
<protein>
    <submittedName>
        <fullName evidence="3">DUF4091 domain-containing protein</fullName>
    </submittedName>
</protein>
<feature type="domain" description="Glycoside hydrolase 123 catalytic" evidence="1">
    <location>
        <begin position="240"/>
        <end position="555"/>
    </location>
</feature>
<reference evidence="3 4" key="1">
    <citation type="journal article" date="2019" name="Nat. Med.">
        <title>A library of human gut bacterial isolates paired with longitudinal multiomics data enables mechanistic microbiome research.</title>
        <authorList>
            <person name="Poyet M."/>
            <person name="Groussin M."/>
            <person name="Gibbons S.M."/>
            <person name="Avila-Pacheco J."/>
            <person name="Jiang X."/>
            <person name="Kearney S.M."/>
            <person name="Perrotta A.R."/>
            <person name="Berdy B."/>
            <person name="Zhao S."/>
            <person name="Lieberman T.D."/>
            <person name="Swanson P.K."/>
            <person name="Smith M."/>
            <person name="Roesemann S."/>
            <person name="Alexander J.E."/>
            <person name="Rich S.A."/>
            <person name="Livny J."/>
            <person name="Vlamakis H."/>
            <person name="Clish C."/>
            <person name="Bullock K."/>
            <person name="Deik A."/>
            <person name="Scott J."/>
            <person name="Pierce K.A."/>
            <person name="Xavier R.J."/>
            <person name="Alm E.J."/>
        </authorList>
    </citation>
    <scope>NUCLEOTIDE SEQUENCE [LARGE SCALE GENOMIC DNA]</scope>
    <source>
        <strain evidence="3 4">BIOML-A20</strain>
    </source>
</reference>
<evidence type="ECO:0000313" key="3">
    <source>
        <dbReference type="EMBL" id="MSB73865.1"/>
    </source>
</evidence>
<evidence type="ECO:0000259" key="2">
    <source>
        <dbReference type="Pfam" id="PF22680"/>
    </source>
</evidence>
<dbReference type="EMBL" id="WKMO01000009">
    <property type="protein sequence ID" value="MSB73865.1"/>
    <property type="molecule type" value="Genomic_DNA"/>
</dbReference>
<proteinExistence type="predicted"/>
<evidence type="ECO:0000313" key="4">
    <source>
        <dbReference type="Proteomes" id="UP000441609"/>
    </source>
</evidence>
<organism evidence="3 4">
    <name type="scientific">Parabacteroides distasonis</name>
    <dbReference type="NCBI Taxonomy" id="823"/>
    <lineage>
        <taxon>Bacteria</taxon>
        <taxon>Pseudomonadati</taxon>
        <taxon>Bacteroidota</taxon>
        <taxon>Bacteroidia</taxon>
        <taxon>Bacteroidales</taxon>
        <taxon>Tannerellaceae</taxon>
        <taxon>Parabacteroides</taxon>
    </lineage>
</organism>
<dbReference type="RefSeq" id="WP_172727974.1">
    <property type="nucleotide sequence ID" value="NZ_WKMO01000009.1"/>
</dbReference>
<gene>
    <name evidence="3" type="ORF">GKD70_11335</name>
</gene>
<dbReference type="Proteomes" id="UP000441609">
    <property type="component" value="Unassembled WGS sequence"/>
</dbReference>
<feature type="domain" description="Glycoside hydrolase 123 N-terminal" evidence="2">
    <location>
        <begin position="64"/>
        <end position="207"/>
    </location>
</feature>
<dbReference type="InterPro" id="IPR025150">
    <property type="entry name" value="GH123_cat"/>
</dbReference>
<dbReference type="Pfam" id="PF13320">
    <property type="entry name" value="GH123_cat"/>
    <property type="match status" value="1"/>
</dbReference>
<dbReference type="AlphaFoldDB" id="A0A9Q4MRA9"/>
<dbReference type="Pfam" id="PF22680">
    <property type="entry name" value="Glyco_hydro_123_N_2"/>
    <property type="match status" value="1"/>
</dbReference>
<sequence length="612" mass="70762">MKKYFLAIASFFIYSHISLGQVYPGQMDSTFVPVRSHHYDPELTFDFCVNEPAWSNQAGIHSAFGSTDRLYFRKEVPVNHDNDLSSSYSTTVWRGERANAQILVWSSEALEQVRVSTQDLRSAEGNIIPKDRITFELVRYVLSNYPYAEKKAICGESPYKSGFLMPDRFETLDRFDLPSQTTRPVWMMVDVPRGTVPGTYKGQVEVRAKGKAPQLLNLEIVVQNQLLPYPKDWKYRLDLWQNPWAVAWYNHVEPWSPEHKMLLKQHLKHYADAGGTYITTYGVHSPWSDNSYMIEGGMIEGGMIEWIKKADGTWAFDYKIFDEYVELAMECGIDEAITLYTPIPWGFRHRYKDEATGDYSYINWAPSSEEFKKMWNIFLTDFKFHLEAKSWLDITYIGINENPMEETLAAINVVRNHDKCWKITYAGNWHKELDGLLDDYSFLYGEEPTIAEQKARAATGRTSTVYVCCNPPIPNNFVFSPPIEGRWISWYVMAYGYDGFLRWAYDAWPEDADRDARHGSWAAGDCYMVYPGGKSCIRFEKMREGIVDFEKVRILRELTAQSGNAQAQGLLKQLDQHLSIFPKEKEFDENKISADVRKGNLIIRQLSDLLAK</sequence>